<gene>
    <name evidence="2" type="ORF">GFJ35_04095</name>
</gene>
<proteinExistence type="predicted"/>
<protein>
    <submittedName>
        <fullName evidence="2">Uncharacterized protein</fullName>
    </submittedName>
</protein>
<dbReference type="RefSeq" id="WP_163122600.1">
    <property type="nucleotide sequence ID" value="NZ_JAAEAM010000003.1"/>
</dbReference>
<reference evidence="2" key="1">
    <citation type="submission" date="2019-11" db="EMBL/GenBank/DDBJ databases">
        <title>Burkholderia cenocepacia CF.</title>
        <authorList>
            <person name="Vianna E.F."/>
            <person name="Marques E.A."/>
            <person name="Albano R.M."/>
            <person name="Leao R.S."/>
        </authorList>
    </citation>
    <scope>NUCLEOTIDE SEQUENCE</scope>
    <source>
        <strain evidence="2">MS-2140</strain>
    </source>
</reference>
<evidence type="ECO:0000313" key="2">
    <source>
        <dbReference type="EMBL" id="NDV71266.1"/>
    </source>
</evidence>
<accession>A0A6B2M898</accession>
<name>A0A6B2M898_9BURK</name>
<sequence length="62" mass="7170">MFDIESKRFHKGNADGTGIVVRNGPRTCVRRPPLIQDYRLFLSNRETVRGTHVPTMRESVQE</sequence>
<dbReference type="EMBL" id="JAAEAM010000003">
    <property type="protein sequence ID" value="NDV71266.1"/>
    <property type="molecule type" value="Genomic_DNA"/>
</dbReference>
<feature type="region of interest" description="Disordered" evidence="1">
    <location>
        <begin position="1"/>
        <end position="20"/>
    </location>
</feature>
<evidence type="ECO:0000256" key="1">
    <source>
        <dbReference type="SAM" id="MobiDB-lite"/>
    </source>
</evidence>
<organism evidence="2">
    <name type="scientific">Burkholderia cenocepacia</name>
    <dbReference type="NCBI Taxonomy" id="95486"/>
    <lineage>
        <taxon>Bacteria</taxon>
        <taxon>Pseudomonadati</taxon>
        <taxon>Pseudomonadota</taxon>
        <taxon>Betaproteobacteria</taxon>
        <taxon>Burkholderiales</taxon>
        <taxon>Burkholderiaceae</taxon>
        <taxon>Burkholderia</taxon>
        <taxon>Burkholderia cepacia complex</taxon>
    </lineage>
</organism>
<dbReference type="AlphaFoldDB" id="A0A6B2M898"/>
<comment type="caution">
    <text evidence="2">The sequence shown here is derived from an EMBL/GenBank/DDBJ whole genome shotgun (WGS) entry which is preliminary data.</text>
</comment>